<feature type="chain" id="PRO_5029901224" description="GDSL esterase/lipase 1-like" evidence="3">
    <location>
        <begin position="18"/>
        <end position="396"/>
    </location>
</feature>
<evidence type="ECO:0008006" key="6">
    <source>
        <dbReference type="Google" id="ProtNLM"/>
    </source>
</evidence>
<dbReference type="GO" id="GO:0016298">
    <property type="term" value="F:lipase activity"/>
    <property type="evidence" value="ECO:0007669"/>
    <property type="project" value="TreeGrafter"/>
</dbReference>
<reference evidence="4 5" key="1">
    <citation type="journal article" date="2019" name="Genome Biol. Evol.">
        <title>Insights into the evolution of the New World diploid cottons (Gossypium, subgenus Houzingenia) based on genome sequencing.</title>
        <authorList>
            <person name="Grover C.E."/>
            <person name="Arick M.A. 2nd"/>
            <person name="Thrash A."/>
            <person name="Conover J.L."/>
            <person name="Sanders W.S."/>
            <person name="Peterson D.G."/>
            <person name="Frelichowski J.E."/>
            <person name="Scheffler J.A."/>
            <person name="Scheffler B.E."/>
            <person name="Wendel J.F."/>
        </authorList>
    </citation>
    <scope>NUCLEOTIDE SEQUENCE [LARGE SCALE GENOMIC DNA]</scope>
    <source>
        <strain evidence="4">8</strain>
        <tissue evidence="4">Leaf</tissue>
    </source>
</reference>
<sequence>MASLRLFLCFFLFTASSVNIVCSRSLQKDHIALFVFGDSVYDPGNNNYIDTISRANYYPYGETFFKYPTGRFSDGRLIPDFIAEYANLPLIPPYLQPGNHEFTTGVNFASAGAGALSETNQGFVRALAVIDLKTQLSYFKKVAKQLRQELGDAEAMAFLSKAVYLINIGSNDYVLPFTSNSTVFQYFSKQQYVGMVIGNLTETIKEIHMEGGRKFGFRNFGSLGCIPLLKALVPGNTAGSCFEQVNELAKLHDAALTEALEEMEIKLVQFKYSMHHLNIYLSELTKNPGRFATQPQCQVIKENEAYSNVDVCTDFVLQGFKEVNKACCGSGPYRGISSCGGRRGVTEYELCSDPTQYFYFDSSHVSEKANKQIAQLMWSGPPDITGPYNLKAFFQP</sequence>
<organism evidence="4 5">
    <name type="scientific">Gossypium trilobum</name>
    <dbReference type="NCBI Taxonomy" id="34281"/>
    <lineage>
        <taxon>Eukaryota</taxon>
        <taxon>Viridiplantae</taxon>
        <taxon>Streptophyta</taxon>
        <taxon>Embryophyta</taxon>
        <taxon>Tracheophyta</taxon>
        <taxon>Spermatophyta</taxon>
        <taxon>Magnoliopsida</taxon>
        <taxon>eudicotyledons</taxon>
        <taxon>Gunneridae</taxon>
        <taxon>Pentapetalae</taxon>
        <taxon>rosids</taxon>
        <taxon>malvids</taxon>
        <taxon>Malvales</taxon>
        <taxon>Malvaceae</taxon>
        <taxon>Malvoideae</taxon>
        <taxon>Gossypium</taxon>
    </lineage>
</organism>
<comment type="caution">
    <text evidence="4">The sequence shown here is derived from an EMBL/GenBank/DDBJ whole genome shotgun (WGS) entry which is preliminary data.</text>
</comment>
<dbReference type="Gene3D" id="3.40.50.1110">
    <property type="entry name" value="SGNH hydrolase"/>
    <property type="match status" value="1"/>
</dbReference>
<evidence type="ECO:0000256" key="1">
    <source>
        <dbReference type="ARBA" id="ARBA00008668"/>
    </source>
</evidence>
<accession>A0A7J9EP60</accession>
<name>A0A7J9EP60_9ROSI</name>
<dbReference type="InterPro" id="IPR036514">
    <property type="entry name" value="SGNH_hydro_sf"/>
</dbReference>
<dbReference type="InterPro" id="IPR044552">
    <property type="entry name" value="GLIP1-5/GLL25"/>
</dbReference>
<protein>
    <recommendedName>
        <fullName evidence="6">GDSL esterase/lipase 1-like</fullName>
    </recommendedName>
</protein>
<dbReference type="EMBL" id="JABEZW010000009">
    <property type="protein sequence ID" value="MBA0774849.1"/>
    <property type="molecule type" value="Genomic_DNA"/>
</dbReference>
<keyword evidence="2 3" id="KW-0732">Signal</keyword>
<dbReference type="PANTHER" id="PTHR45966:SF1">
    <property type="entry name" value="GDSL ESTERASE_LIPASE 1-RELATED"/>
    <property type="match status" value="1"/>
</dbReference>
<dbReference type="Proteomes" id="UP000593568">
    <property type="component" value="Unassembled WGS sequence"/>
</dbReference>
<evidence type="ECO:0000256" key="3">
    <source>
        <dbReference type="SAM" id="SignalP"/>
    </source>
</evidence>
<evidence type="ECO:0000256" key="2">
    <source>
        <dbReference type="ARBA" id="ARBA00022729"/>
    </source>
</evidence>
<proteinExistence type="inferred from homology"/>
<keyword evidence="5" id="KW-1185">Reference proteome</keyword>
<dbReference type="InterPro" id="IPR035669">
    <property type="entry name" value="SGNH_plant_lipase-like"/>
</dbReference>
<comment type="similarity">
    <text evidence="1">Belongs to the 'GDSL' lipolytic enzyme family.</text>
</comment>
<evidence type="ECO:0000313" key="5">
    <source>
        <dbReference type="Proteomes" id="UP000593568"/>
    </source>
</evidence>
<feature type="signal peptide" evidence="3">
    <location>
        <begin position="1"/>
        <end position="17"/>
    </location>
</feature>
<dbReference type="CDD" id="cd01837">
    <property type="entry name" value="SGNH_plant_lipase_like"/>
    <property type="match status" value="1"/>
</dbReference>
<dbReference type="AlphaFoldDB" id="A0A7J9EP60"/>
<gene>
    <name evidence="4" type="ORF">Gotri_010029</name>
</gene>
<evidence type="ECO:0000313" key="4">
    <source>
        <dbReference type="EMBL" id="MBA0774849.1"/>
    </source>
</evidence>
<dbReference type="Pfam" id="PF00657">
    <property type="entry name" value="Lipase_GDSL"/>
    <property type="match status" value="1"/>
</dbReference>
<dbReference type="InterPro" id="IPR001087">
    <property type="entry name" value="GDSL"/>
</dbReference>
<dbReference type="PANTHER" id="PTHR45966">
    <property type="entry name" value="GDSL-LIKE LIPASE/ACYLHYDROLASE"/>
    <property type="match status" value="1"/>
</dbReference>